<evidence type="ECO:0000313" key="1">
    <source>
        <dbReference type="EMBL" id="WAR43372.1"/>
    </source>
</evidence>
<organism evidence="1 2">
    <name type="scientific">Methylomonas rapida</name>
    <dbReference type="NCBI Taxonomy" id="2963939"/>
    <lineage>
        <taxon>Bacteria</taxon>
        <taxon>Pseudomonadati</taxon>
        <taxon>Pseudomonadota</taxon>
        <taxon>Gammaproteobacteria</taxon>
        <taxon>Methylococcales</taxon>
        <taxon>Methylococcaceae</taxon>
        <taxon>Methylomonas</taxon>
    </lineage>
</organism>
<proteinExistence type="predicted"/>
<gene>
    <name evidence="1" type="ORF">NM686_013345</name>
</gene>
<keyword evidence="2" id="KW-1185">Reference proteome</keyword>
<protein>
    <submittedName>
        <fullName evidence="1">Uncharacterized protein</fullName>
    </submittedName>
</protein>
<name>A0ABY7GDJ6_9GAMM</name>
<reference evidence="1" key="1">
    <citation type="submission" date="2022-11" db="EMBL/GenBank/DDBJ databases">
        <title>Methylomonas rapida sp. nov., Carotenoid-Producing Obligate Methanotrophs with High Growth Characteristics and Biotechnological Potential.</title>
        <authorList>
            <person name="Tikhonova E.N."/>
            <person name="Suleimanov R.Z."/>
            <person name="Miroshnikov K."/>
            <person name="Oshkin I.Y."/>
            <person name="Belova S.E."/>
            <person name="Danilova O.V."/>
            <person name="Ashikhmin A."/>
            <person name="Konopkin A."/>
            <person name="But S.Y."/>
            <person name="Khmelenina V.N."/>
            <person name="Kuznetsov N."/>
            <person name="Pimenov N.V."/>
            <person name="Dedysh S.N."/>
        </authorList>
    </citation>
    <scope>NUCLEOTIDE SEQUENCE</scope>
    <source>
        <strain evidence="1">MP1</strain>
    </source>
</reference>
<dbReference type="EMBL" id="CP113517">
    <property type="protein sequence ID" value="WAR43372.1"/>
    <property type="molecule type" value="Genomic_DNA"/>
</dbReference>
<dbReference type="RefSeq" id="WP_269021798.1">
    <property type="nucleotide sequence ID" value="NZ_CP113517.1"/>
</dbReference>
<evidence type="ECO:0000313" key="2">
    <source>
        <dbReference type="Proteomes" id="UP001162780"/>
    </source>
</evidence>
<accession>A0ABY7GDJ6</accession>
<dbReference type="Proteomes" id="UP001162780">
    <property type="component" value="Chromosome"/>
</dbReference>
<sequence length="83" mass="9340">MKGVNRLFVVSYEIDYVHRVSIGITADSPETAQQIAEQAFNDATLWDDTAAMPLSLAFWTICARIAGRPTMWRASFNCPMSWP</sequence>